<proteinExistence type="predicted"/>
<evidence type="ECO:0000259" key="1">
    <source>
        <dbReference type="PROSITE" id="PS51819"/>
    </source>
</evidence>
<organism evidence="2 3">
    <name type="scientific">Lawsonibacter faecis</name>
    <dbReference type="NCBI Taxonomy" id="2763052"/>
    <lineage>
        <taxon>Bacteria</taxon>
        <taxon>Bacillati</taxon>
        <taxon>Bacillota</taxon>
        <taxon>Clostridia</taxon>
        <taxon>Eubacteriales</taxon>
        <taxon>Oscillospiraceae</taxon>
        <taxon>Lawsonibacter</taxon>
    </lineage>
</organism>
<dbReference type="Proteomes" id="UP000607645">
    <property type="component" value="Unassembled WGS sequence"/>
</dbReference>
<dbReference type="InterPro" id="IPR029068">
    <property type="entry name" value="Glyas_Bleomycin-R_OHBP_Dase"/>
</dbReference>
<feature type="domain" description="VOC" evidence="1">
    <location>
        <begin position="2"/>
        <end position="118"/>
    </location>
</feature>
<sequence length="156" mass="17738">MKFEGVLFAVRDMAVSRNFYETVMGRKVAMDLGANLVFEGGPTLQERFFELAGFPEEQTVYRAHNTELYFETNALDEDAARIKDAGVEVLHEIREYPWGQRVFRFYDPDGHIIELSEAMDYVAGRFLAQGMTPEETAERTTFPLEVILAIKAGMGL</sequence>
<evidence type="ECO:0000313" key="3">
    <source>
        <dbReference type="Proteomes" id="UP000607645"/>
    </source>
</evidence>
<name>A0A8J6MD35_9FIRM</name>
<dbReference type="EMBL" id="JACOPQ010000005">
    <property type="protein sequence ID" value="MBC5737074.1"/>
    <property type="molecule type" value="Genomic_DNA"/>
</dbReference>
<evidence type="ECO:0000313" key="2">
    <source>
        <dbReference type="EMBL" id="MBC5737074.1"/>
    </source>
</evidence>
<reference evidence="2" key="1">
    <citation type="submission" date="2020-08" db="EMBL/GenBank/DDBJ databases">
        <title>Genome public.</title>
        <authorList>
            <person name="Liu C."/>
            <person name="Sun Q."/>
        </authorList>
    </citation>
    <scope>NUCLEOTIDE SEQUENCE</scope>
    <source>
        <strain evidence="2">NSJ-52</strain>
    </source>
</reference>
<comment type="caution">
    <text evidence="2">The sequence shown here is derived from an EMBL/GenBank/DDBJ whole genome shotgun (WGS) entry which is preliminary data.</text>
</comment>
<protein>
    <submittedName>
        <fullName evidence="2">VOC family protein</fullName>
    </submittedName>
</protein>
<dbReference type="PROSITE" id="PS51819">
    <property type="entry name" value="VOC"/>
    <property type="match status" value="1"/>
</dbReference>
<dbReference type="AlphaFoldDB" id="A0A8J6MD35"/>
<dbReference type="InterPro" id="IPR025870">
    <property type="entry name" value="Glyoxalase-like_dom"/>
</dbReference>
<gene>
    <name evidence="2" type="ORF">H8S62_08615</name>
</gene>
<keyword evidence="3" id="KW-1185">Reference proteome</keyword>
<dbReference type="Gene3D" id="3.10.180.10">
    <property type="entry name" value="2,3-Dihydroxybiphenyl 1,2-Dioxygenase, domain 1"/>
    <property type="match status" value="1"/>
</dbReference>
<dbReference type="RefSeq" id="WP_155151346.1">
    <property type="nucleotide sequence ID" value="NZ_JACOPQ010000005.1"/>
</dbReference>
<dbReference type="InterPro" id="IPR037523">
    <property type="entry name" value="VOC_core"/>
</dbReference>
<dbReference type="Pfam" id="PF12681">
    <property type="entry name" value="Glyoxalase_2"/>
    <property type="match status" value="1"/>
</dbReference>
<dbReference type="SUPFAM" id="SSF54593">
    <property type="entry name" value="Glyoxalase/Bleomycin resistance protein/Dihydroxybiphenyl dioxygenase"/>
    <property type="match status" value="1"/>
</dbReference>
<accession>A0A8J6MD35</accession>